<dbReference type="SUPFAM" id="SSF53850">
    <property type="entry name" value="Periplasmic binding protein-like II"/>
    <property type="match status" value="1"/>
</dbReference>
<dbReference type="PANTHER" id="PTHR30061:SF50">
    <property type="entry name" value="MALTOSE_MALTODEXTRIN-BINDING PERIPLASMIC PROTEIN"/>
    <property type="match status" value="1"/>
</dbReference>
<keyword evidence="4 6" id="KW-0732">Signal</keyword>
<evidence type="ECO:0000256" key="1">
    <source>
        <dbReference type="ARBA" id="ARBA00008520"/>
    </source>
</evidence>
<protein>
    <submittedName>
        <fullName evidence="7">Maltose ABC transporter substrate-binding protein</fullName>
    </submittedName>
</protein>
<proteinExistence type="inferred from homology"/>
<comment type="caution">
    <text evidence="7">The sequence shown here is derived from an EMBL/GenBank/DDBJ whole genome shotgun (WGS) entry which is preliminary data.</text>
</comment>
<keyword evidence="2" id="KW-0813">Transport</keyword>
<feature type="signal peptide" evidence="6">
    <location>
        <begin position="1"/>
        <end position="20"/>
    </location>
</feature>
<dbReference type="PANTHER" id="PTHR30061">
    <property type="entry name" value="MALTOSE-BINDING PERIPLASMIC PROTEIN"/>
    <property type="match status" value="1"/>
</dbReference>
<dbReference type="RefSeq" id="WP_338142428.1">
    <property type="nucleotide sequence ID" value="NZ_CP033325.1"/>
</dbReference>
<dbReference type="PRINTS" id="PR00181">
    <property type="entry name" value="MALTOSEBP"/>
</dbReference>
<dbReference type="InterPro" id="IPR006059">
    <property type="entry name" value="SBP"/>
</dbReference>
<name>A0ABV9D9A9_9MICO</name>
<accession>A0ABV9D9A9</accession>
<evidence type="ECO:0000256" key="4">
    <source>
        <dbReference type="ARBA" id="ARBA00022729"/>
    </source>
</evidence>
<dbReference type="EMBL" id="JBHSGF010000005">
    <property type="protein sequence ID" value="MFC4555232.1"/>
    <property type="molecule type" value="Genomic_DNA"/>
</dbReference>
<evidence type="ECO:0000256" key="6">
    <source>
        <dbReference type="SAM" id="SignalP"/>
    </source>
</evidence>
<evidence type="ECO:0000256" key="3">
    <source>
        <dbReference type="ARBA" id="ARBA00022597"/>
    </source>
</evidence>
<evidence type="ECO:0000313" key="7">
    <source>
        <dbReference type="EMBL" id="MFC4555232.1"/>
    </source>
</evidence>
<dbReference type="Proteomes" id="UP001595955">
    <property type="component" value="Unassembled WGS sequence"/>
</dbReference>
<evidence type="ECO:0000313" key="8">
    <source>
        <dbReference type="Proteomes" id="UP001595955"/>
    </source>
</evidence>
<dbReference type="CDD" id="cd13586">
    <property type="entry name" value="PBP2_Maltose_binding_like"/>
    <property type="match status" value="1"/>
</dbReference>
<dbReference type="PROSITE" id="PS51257">
    <property type="entry name" value="PROKAR_LIPOPROTEIN"/>
    <property type="match status" value="1"/>
</dbReference>
<comment type="similarity">
    <text evidence="1">Belongs to the bacterial solute-binding protein 1 family.</text>
</comment>
<gene>
    <name evidence="7" type="ORF">ACFO3F_08215</name>
</gene>
<keyword evidence="3" id="KW-0762">Sugar transport</keyword>
<feature type="chain" id="PRO_5047460697" evidence="6">
    <location>
        <begin position="21"/>
        <end position="424"/>
    </location>
</feature>
<dbReference type="Gene3D" id="3.40.190.10">
    <property type="entry name" value="Periplasmic binding protein-like II"/>
    <property type="match status" value="2"/>
</dbReference>
<reference evidence="8" key="1">
    <citation type="journal article" date="2019" name="Int. J. Syst. Evol. Microbiol.">
        <title>The Global Catalogue of Microorganisms (GCM) 10K type strain sequencing project: providing services to taxonomists for standard genome sequencing and annotation.</title>
        <authorList>
            <consortium name="The Broad Institute Genomics Platform"/>
            <consortium name="The Broad Institute Genome Sequencing Center for Infectious Disease"/>
            <person name="Wu L."/>
            <person name="Ma J."/>
        </authorList>
    </citation>
    <scope>NUCLEOTIDE SEQUENCE [LARGE SCALE GENOMIC DNA]</scope>
    <source>
        <strain evidence="8">JCM 3369</strain>
    </source>
</reference>
<organism evidence="7 8">
    <name type="scientific">Georgenia faecalis</name>
    <dbReference type="NCBI Taxonomy" id="2483799"/>
    <lineage>
        <taxon>Bacteria</taxon>
        <taxon>Bacillati</taxon>
        <taxon>Actinomycetota</taxon>
        <taxon>Actinomycetes</taxon>
        <taxon>Micrococcales</taxon>
        <taxon>Bogoriellaceae</taxon>
        <taxon>Georgenia</taxon>
    </lineage>
</organism>
<feature type="region of interest" description="Disordered" evidence="5">
    <location>
        <begin position="25"/>
        <end position="51"/>
    </location>
</feature>
<evidence type="ECO:0000256" key="5">
    <source>
        <dbReference type="SAM" id="MobiDB-lite"/>
    </source>
</evidence>
<sequence>MTMRRSITIAAAAGLTLTLAACGGGDGGSEPTTDAQETTDSATGGATEGGELTGTLTIWADETRVDLVEDISAEFTAETGVEVEVVQKASADIGTEFITAVPSGEGPDIIVSAHDGLGGWVTNGVVGTVELGDTAEEFSPAALAGVTYDGQVYGVPYAIENIALVRNNELVSETPATWDELVAQATGLGTEYSVLVQQDPAASDPYHLYPLQTSFGAPVFAQSADGSYTSELAMGGEQGVAFAEFLAAQGAAGVLDVNITADVAKEAFLAGESAYMVTGPWNVTEFVDAGLDVSVLPVPTAGGEEAQPFVGVQGFFPNIDSENALLVNEFLVNFIATPDVQTQLFELGGRVPAMTEVAEGLDDPILEGFNEAGATGVPMPAIPEMSAVWEFWGAAEVDIITGNAPAAERWTTMVENVEAAIAAN</sequence>
<feature type="compositionally biased region" description="Polar residues" evidence="5">
    <location>
        <begin position="30"/>
        <end position="41"/>
    </location>
</feature>
<evidence type="ECO:0000256" key="2">
    <source>
        <dbReference type="ARBA" id="ARBA00022448"/>
    </source>
</evidence>
<dbReference type="InterPro" id="IPR006060">
    <property type="entry name" value="Maltose/Cyclodextrin-bd"/>
</dbReference>
<dbReference type="Pfam" id="PF13416">
    <property type="entry name" value="SBP_bac_8"/>
    <property type="match status" value="1"/>
</dbReference>
<keyword evidence="8" id="KW-1185">Reference proteome</keyword>